<reference evidence="2 3" key="1">
    <citation type="journal article" date="2016" name="Nat. Commun.">
        <title>Thousands of microbial genomes shed light on interconnected biogeochemical processes in an aquifer system.</title>
        <authorList>
            <person name="Anantharaman K."/>
            <person name="Brown C.T."/>
            <person name="Hug L.A."/>
            <person name="Sharon I."/>
            <person name="Castelle C.J."/>
            <person name="Probst A.J."/>
            <person name="Thomas B.C."/>
            <person name="Singh A."/>
            <person name="Wilkins M.J."/>
            <person name="Karaoz U."/>
            <person name="Brodie E.L."/>
            <person name="Williams K.H."/>
            <person name="Hubbard S.S."/>
            <person name="Banfield J.F."/>
        </authorList>
    </citation>
    <scope>NUCLEOTIDE SEQUENCE [LARGE SCALE GENOMIC DNA]</scope>
</reference>
<dbReference type="Gene3D" id="3.90.1210.10">
    <property type="entry name" value="Antifreeze-like/N-acetylneuraminic acid synthase C-terminal domain"/>
    <property type="match status" value="1"/>
</dbReference>
<dbReference type="CDD" id="cd11615">
    <property type="entry name" value="SAF_NeuB_like"/>
    <property type="match status" value="1"/>
</dbReference>
<feature type="domain" description="AFP-like" evidence="1">
    <location>
        <begin position="292"/>
        <end position="350"/>
    </location>
</feature>
<dbReference type="Gene3D" id="3.20.20.70">
    <property type="entry name" value="Aldolase class I"/>
    <property type="match status" value="1"/>
</dbReference>
<sequence>MNITPLTVEYRKIGPGYPTFIIAEAGINHNGSLERAFALIDAAADAGADAVKFQKRNLSEVYQKKILDNPNSAEQKYQYLIPLLKEFELPNEAFVAMEEYAKKRGIMYMVNPWDKKSLDEIEELLHVPLYKVGSPDFTNNELLEYIARTKKPMIVSTGMAVQDEIDAGVEFIKTLGVQFAILHCNSTYPAPFDEINLRYMDTLNKYGVPVGYSGHERGIAVSIGAVARGATIIERHITVDKNLDGPDHKASLLTDEFKAMVDGIREVERAVGKAEKSLSRGEIMNRELLGKSVVAKVFIADGTVITRDMLTTKSPAKGLSPQRMDEAVGITAARDIPAGDALTEDDLTASTITSSFSSEDIAWKWGPVVRWKDFESYLQYKPDLFEFHLSDKDLDEEIPHGKWNQEVVVHAPEYMKRVYLNPASEDPDERKATIAILQRSVDVARRLGESFQGTPKFIIHPGGITLTKSDHPAQLLELFADTLSQLKTDGVDVLPENLPPRPWVFGGEWVTNIFMLVDEIEEFLKHTGYSMCFDTSHAALSCNAYGEDLVEMTRRLTPYIRHLHVADGSGTGEEGLQVGQGTVDFAQVLAPLAGYKETMVPEIWQGHLHGGKGFLQAMEHLKQYMK</sequence>
<dbReference type="GO" id="GO:0047444">
    <property type="term" value="F:N-acylneuraminate-9-phosphate synthase activity"/>
    <property type="evidence" value="ECO:0007669"/>
    <property type="project" value="TreeGrafter"/>
</dbReference>
<dbReference type="PROSITE" id="PS50844">
    <property type="entry name" value="AFP_LIKE"/>
    <property type="match status" value="1"/>
</dbReference>
<gene>
    <name evidence="2" type="ORF">A3D99_03975</name>
</gene>
<dbReference type="Pfam" id="PF08666">
    <property type="entry name" value="SAF"/>
    <property type="match status" value="1"/>
</dbReference>
<dbReference type="InterPro" id="IPR057736">
    <property type="entry name" value="SAF_PseI/NeuA/NeuB"/>
</dbReference>
<dbReference type="Gene3D" id="3.20.20.150">
    <property type="entry name" value="Divalent-metal-dependent TIM barrel enzymes"/>
    <property type="match status" value="1"/>
</dbReference>
<protein>
    <recommendedName>
        <fullName evidence="1">AFP-like domain-containing protein</fullName>
    </recommendedName>
</protein>
<dbReference type="SUPFAM" id="SSF51569">
    <property type="entry name" value="Aldolase"/>
    <property type="match status" value="1"/>
</dbReference>
<dbReference type="InterPro" id="IPR036237">
    <property type="entry name" value="Xyl_isomerase-like_sf"/>
</dbReference>
<dbReference type="InterPro" id="IPR013132">
    <property type="entry name" value="PseI/NeuA/B-like_N"/>
</dbReference>
<name>A0A1G1X1I3_9BACT</name>
<dbReference type="AlphaFoldDB" id="A0A1G1X1I3"/>
<dbReference type="SUPFAM" id="SSF51658">
    <property type="entry name" value="Xylose isomerase-like"/>
    <property type="match status" value="1"/>
</dbReference>
<dbReference type="InterPro" id="IPR013785">
    <property type="entry name" value="Aldolase_TIM"/>
</dbReference>
<dbReference type="InterPro" id="IPR013022">
    <property type="entry name" value="Xyl_isomerase-like_TIM-brl"/>
</dbReference>
<dbReference type="Proteomes" id="UP000177528">
    <property type="component" value="Unassembled WGS sequence"/>
</dbReference>
<dbReference type="InterPro" id="IPR051690">
    <property type="entry name" value="PseI-like"/>
</dbReference>
<dbReference type="SUPFAM" id="SSF51269">
    <property type="entry name" value="AFP III-like domain"/>
    <property type="match status" value="1"/>
</dbReference>
<comment type="caution">
    <text evidence="2">The sequence shown here is derived from an EMBL/GenBank/DDBJ whole genome shotgun (WGS) entry which is preliminary data.</text>
</comment>
<dbReference type="Pfam" id="PF01261">
    <property type="entry name" value="AP_endonuc_2"/>
    <property type="match status" value="1"/>
</dbReference>
<dbReference type="SMART" id="SM00858">
    <property type="entry name" value="SAF"/>
    <property type="match status" value="1"/>
</dbReference>
<dbReference type="GO" id="GO:0016051">
    <property type="term" value="P:carbohydrate biosynthetic process"/>
    <property type="evidence" value="ECO:0007669"/>
    <property type="project" value="InterPro"/>
</dbReference>
<evidence type="ECO:0000313" key="3">
    <source>
        <dbReference type="Proteomes" id="UP000177528"/>
    </source>
</evidence>
<dbReference type="InterPro" id="IPR036732">
    <property type="entry name" value="AFP_Neu5c_C_sf"/>
</dbReference>
<accession>A0A1G1X1I3</accession>
<evidence type="ECO:0000259" key="1">
    <source>
        <dbReference type="PROSITE" id="PS50844"/>
    </source>
</evidence>
<organism evidence="2 3">
    <name type="scientific">Candidatus Andersenbacteria bacterium RIFCSPHIGHO2_12_FULL_45_11</name>
    <dbReference type="NCBI Taxonomy" id="1797281"/>
    <lineage>
        <taxon>Bacteria</taxon>
        <taxon>Candidatus Anderseniibacteriota</taxon>
    </lineage>
</organism>
<dbReference type="Pfam" id="PF03102">
    <property type="entry name" value="NeuB"/>
    <property type="match status" value="1"/>
</dbReference>
<evidence type="ECO:0000313" key="2">
    <source>
        <dbReference type="EMBL" id="OGY33866.1"/>
    </source>
</evidence>
<proteinExistence type="predicted"/>
<dbReference type="PANTHER" id="PTHR42966:SF3">
    <property type="entry name" value="BLR5971 PROTEIN"/>
    <property type="match status" value="1"/>
</dbReference>
<dbReference type="InterPro" id="IPR013974">
    <property type="entry name" value="SAF"/>
</dbReference>
<dbReference type="EMBL" id="MHHR01000026">
    <property type="protein sequence ID" value="OGY33866.1"/>
    <property type="molecule type" value="Genomic_DNA"/>
</dbReference>
<dbReference type="PANTHER" id="PTHR42966">
    <property type="entry name" value="N-ACETYLNEURAMINATE SYNTHASE"/>
    <property type="match status" value="1"/>
</dbReference>
<dbReference type="InterPro" id="IPR006190">
    <property type="entry name" value="SAF_AFP_Neu5Ac"/>
</dbReference>